<dbReference type="InterPro" id="IPR011883">
    <property type="entry name" value="PaaD-like"/>
</dbReference>
<evidence type="ECO:0000313" key="3">
    <source>
        <dbReference type="EMBL" id="MBB3712443.1"/>
    </source>
</evidence>
<organism evidence="3 4">
    <name type="scientific">Limimaricola variabilis</name>
    <dbReference type="NCBI Taxonomy" id="1492771"/>
    <lineage>
        <taxon>Bacteria</taxon>
        <taxon>Pseudomonadati</taxon>
        <taxon>Pseudomonadota</taxon>
        <taxon>Alphaproteobacteria</taxon>
        <taxon>Rhodobacterales</taxon>
        <taxon>Paracoccaceae</taxon>
        <taxon>Limimaricola</taxon>
    </lineage>
</organism>
<dbReference type="InterPro" id="IPR002744">
    <property type="entry name" value="MIP18-like"/>
</dbReference>
<dbReference type="InterPro" id="IPR052339">
    <property type="entry name" value="Fe-S_Maturation_MIP18"/>
</dbReference>
<dbReference type="Pfam" id="PF01883">
    <property type="entry name" value="FeS_assembly_P"/>
    <property type="match status" value="1"/>
</dbReference>
<dbReference type="PANTHER" id="PTHR42831">
    <property type="entry name" value="FE-S PROTEIN MATURATION AUXILIARY FACTOR YITW"/>
    <property type="match status" value="1"/>
</dbReference>
<accession>A0ABR6HPH4</accession>
<evidence type="ECO:0000259" key="2">
    <source>
        <dbReference type="Pfam" id="PF23451"/>
    </source>
</evidence>
<feature type="domain" description="MIP18 family-like" evidence="1">
    <location>
        <begin position="9"/>
        <end position="71"/>
    </location>
</feature>
<reference evidence="3 4" key="1">
    <citation type="submission" date="2020-08" db="EMBL/GenBank/DDBJ databases">
        <title>Genomic Encyclopedia of Type Strains, Phase III (KMG-III): the genomes of soil and plant-associated and newly described type strains.</title>
        <authorList>
            <person name="Whitman W."/>
        </authorList>
    </citation>
    <scope>NUCLEOTIDE SEQUENCE [LARGE SCALE GENOMIC DNA]</scope>
    <source>
        <strain evidence="3 4">CECT 8572</strain>
    </source>
</reference>
<feature type="domain" description="PaaD zinc beta ribbon" evidence="2">
    <location>
        <begin position="120"/>
        <end position="162"/>
    </location>
</feature>
<dbReference type="SUPFAM" id="SSF117916">
    <property type="entry name" value="Fe-S cluster assembly (FSCA) domain-like"/>
    <property type="match status" value="1"/>
</dbReference>
<protein>
    <submittedName>
        <fullName evidence="3">Ring-1,2-phenylacetyl-CoA epoxidase subunit PaaD</fullName>
    </submittedName>
</protein>
<evidence type="ECO:0000313" key="4">
    <source>
        <dbReference type="Proteomes" id="UP000576152"/>
    </source>
</evidence>
<dbReference type="EMBL" id="JACIBX010000007">
    <property type="protein sequence ID" value="MBB3712443.1"/>
    <property type="molecule type" value="Genomic_DNA"/>
</dbReference>
<gene>
    <name evidence="3" type="ORF">FHS00_002031</name>
</gene>
<dbReference type="NCBIfam" id="TIGR02159">
    <property type="entry name" value="PA_CoA_Oxy4"/>
    <property type="match status" value="1"/>
</dbReference>
<name>A0ABR6HPH4_9RHOB</name>
<proteinExistence type="predicted"/>
<keyword evidence="4" id="KW-1185">Reference proteome</keyword>
<dbReference type="PANTHER" id="PTHR42831:SF3">
    <property type="entry name" value="1,2-PHENYLACETYL-COA EPOXIDASE, SUBUNIT D-RELATED"/>
    <property type="match status" value="1"/>
</dbReference>
<dbReference type="Gene3D" id="3.30.300.130">
    <property type="entry name" value="Fe-S cluster assembly (FSCA)"/>
    <property type="match status" value="1"/>
</dbReference>
<dbReference type="Proteomes" id="UP000576152">
    <property type="component" value="Unassembled WGS sequence"/>
</dbReference>
<dbReference type="InterPro" id="IPR034904">
    <property type="entry name" value="FSCA_dom_sf"/>
</dbReference>
<comment type="caution">
    <text evidence="3">The sequence shown here is derived from an EMBL/GenBank/DDBJ whole genome shotgun (WGS) entry which is preliminary data.</text>
</comment>
<dbReference type="Pfam" id="PF23451">
    <property type="entry name" value="Zn_ribbon_PaaD"/>
    <property type="match status" value="1"/>
</dbReference>
<sequence length="164" mass="17924">MSAMRPDPDTVRGWLGEVPDPEIPAISVVDLGIVRDIGWEEDTLVVDVTPTYAGCPATLVIALDIETALRDRGIDKVEVRRRMSPPWSTDWISDEGRQKLLDYGIAPPQLNAANCAGMLSAQSAACPLCGSENTEAIAVRGSTPCKAQFRCRDCREPFDYFKAI</sequence>
<dbReference type="InterPro" id="IPR056572">
    <property type="entry name" value="Zn_ribbon_PaaD"/>
</dbReference>
<evidence type="ECO:0000259" key="1">
    <source>
        <dbReference type="Pfam" id="PF01883"/>
    </source>
</evidence>